<organism evidence="6 7">
    <name type="scientific">Arctia plantaginis</name>
    <name type="common">Wood tiger moth</name>
    <name type="synonym">Phalaena plantaginis</name>
    <dbReference type="NCBI Taxonomy" id="874455"/>
    <lineage>
        <taxon>Eukaryota</taxon>
        <taxon>Metazoa</taxon>
        <taxon>Ecdysozoa</taxon>
        <taxon>Arthropoda</taxon>
        <taxon>Hexapoda</taxon>
        <taxon>Insecta</taxon>
        <taxon>Pterygota</taxon>
        <taxon>Neoptera</taxon>
        <taxon>Endopterygota</taxon>
        <taxon>Lepidoptera</taxon>
        <taxon>Glossata</taxon>
        <taxon>Ditrysia</taxon>
        <taxon>Noctuoidea</taxon>
        <taxon>Erebidae</taxon>
        <taxon>Arctiinae</taxon>
        <taxon>Arctia</taxon>
    </lineage>
</organism>
<evidence type="ECO:0000313" key="6">
    <source>
        <dbReference type="EMBL" id="CAB3248094.1"/>
    </source>
</evidence>
<feature type="coiled-coil region" evidence="4">
    <location>
        <begin position="277"/>
        <end position="304"/>
    </location>
</feature>
<dbReference type="PANTHER" id="PTHR10574:SF365">
    <property type="entry name" value="NETRIN-A-RELATED"/>
    <property type="match status" value="1"/>
</dbReference>
<evidence type="ECO:0000256" key="4">
    <source>
        <dbReference type="SAM" id="Coils"/>
    </source>
</evidence>
<dbReference type="PANTHER" id="PTHR10574">
    <property type="entry name" value="NETRIN/LAMININ-RELATED"/>
    <property type="match status" value="1"/>
</dbReference>
<keyword evidence="7" id="KW-1185">Reference proteome</keyword>
<dbReference type="GO" id="GO:0009888">
    <property type="term" value="P:tissue development"/>
    <property type="evidence" value="ECO:0007669"/>
    <property type="project" value="TreeGrafter"/>
</dbReference>
<evidence type="ECO:0000256" key="1">
    <source>
        <dbReference type="ARBA" id="ARBA00023157"/>
    </source>
</evidence>
<dbReference type="GO" id="GO:0008045">
    <property type="term" value="P:motor neuron axon guidance"/>
    <property type="evidence" value="ECO:0007669"/>
    <property type="project" value="TreeGrafter"/>
</dbReference>
<feature type="disulfide bond" evidence="3">
    <location>
        <begin position="67"/>
        <end position="76"/>
    </location>
</feature>
<evidence type="ECO:0000313" key="7">
    <source>
        <dbReference type="Proteomes" id="UP000494106"/>
    </source>
</evidence>
<proteinExistence type="predicted"/>
<sequence length="421" mass="47303">MSFASTIAQPVLEVPVAEFVRRGYAGPECSACAAGWRRDVRGACVACACHARGALSPHCDALGRCRCRPFATGPRCDQCVARRTFMDSDGCSPCDNCTQTLLDSVEQLTTNLRTQADPTELRRIPKPFAAVREFHHNATILQNKLNQFKSNKVHTKNLENILNDLESTEHNLFTEANSLKTEASRREKEAEYLSLESMSALEEVYKARRKLSVQVEALDEFAQGEKHLSAHRALKEARHLLRQIKETKLGDYVTGSNDVFDSAHVQSTAIQEYNYRLSDLTRRMNTLHSRLNTWEQKSADLEKLAGIVWKADDTVTALEEMVKPKLAAVRDIGLRCRLILEDISTLSSSNITDEIRSLLLQSQTFAIKFPSLAAELATLTQAAEEKEGILYNLTPVYKQKYLEAVEKHVKELGVKAKEYKQ</sequence>
<comment type="caution">
    <text evidence="6">The sequence shown here is derived from an EMBL/GenBank/DDBJ whole genome shotgun (WGS) entry which is preliminary data.</text>
</comment>
<dbReference type="Gene3D" id="2.10.25.10">
    <property type="entry name" value="Laminin"/>
    <property type="match status" value="1"/>
</dbReference>
<dbReference type="OrthoDB" id="8545473at2759"/>
<name>A0A8S1AQK8_ARCPL</name>
<evidence type="ECO:0000256" key="2">
    <source>
        <dbReference type="ARBA" id="ARBA00023292"/>
    </source>
</evidence>
<comment type="caution">
    <text evidence="3">Lacks conserved residue(s) required for the propagation of feature annotation.</text>
</comment>
<dbReference type="CDD" id="cd00055">
    <property type="entry name" value="EGF_Lam"/>
    <property type="match status" value="1"/>
</dbReference>
<dbReference type="Pfam" id="PF00053">
    <property type="entry name" value="EGF_laminin"/>
    <property type="match status" value="1"/>
</dbReference>
<gene>
    <name evidence="6" type="ORF">APLA_LOCUS11489</name>
</gene>
<keyword evidence="2 3" id="KW-0424">Laminin EGF-like domain</keyword>
<keyword evidence="4" id="KW-0175">Coiled coil</keyword>
<dbReference type="InterPro" id="IPR002049">
    <property type="entry name" value="LE_dom"/>
</dbReference>
<dbReference type="SMART" id="SM00180">
    <property type="entry name" value="EGF_Lam"/>
    <property type="match status" value="1"/>
</dbReference>
<protein>
    <recommendedName>
        <fullName evidence="5">Laminin EGF-like domain-containing protein</fullName>
    </recommendedName>
</protein>
<evidence type="ECO:0000256" key="3">
    <source>
        <dbReference type="PROSITE-ProRule" id="PRU00460"/>
    </source>
</evidence>
<feature type="domain" description="Laminin EGF-like" evidence="5">
    <location>
        <begin position="47"/>
        <end position="93"/>
    </location>
</feature>
<evidence type="ECO:0000259" key="5">
    <source>
        <dbReference type="PROSITE" id="PS50027"/>
    </source>
</evidence>
<feature type="disulfide bond" evidence="3">
    <location>
        <begin position="47"/>
        <end position="59"/>
    </location>
</feature>
<dbReference type="Proteomes" id="UP000494106">
    <property type="component" value="Unassembled WGS sequence"/>
</dbReference>
<dbReference type="PROSITE" id="PS50027">
    <property type="entry name" value="EGF_LAM_2"/>
    <property type="match status" value="1"/>
</dbReference>
<keyword evidence="1 3" id="KW-1015">Disulfide bond</keyword>
<dbReference type="InterPro" id="IPR050440">
    <property type="entry name" value="Laminin/Netrin_ECM"/>
</dbReference>
<accession>A0A8S1AQK8</accession>
<dbReference type="EMBL" id="CADEBC010000532">
    <property type="protein sequence ID" value="CAB3248094.1"/>
    <property type="molecule type" value="Genomic_DNA"/>
</dbReference>
<dbReference type="GO" id="GO:0005604">
    <property type="term" value="C:basement membrane"/>
    <property type="evidence" value="ECO:0007669"/>
    <property type="project" value="TreeGrafter"/>
</dbReference>
<reference evidence="6 7" key="1">
    <citation type="submission" date="2020-04" db="EMBL/GenBank/DDBJ databases">
        <authorList>
            <person name="Wallbank WR R."/>
            <person name="Pardo Diaz C."/>
            <person name="Kozak K."/>
            <person name="Martin S."/>
            <person name="Jiggins C."/>
            <person name="Moest M."/>
            <person name="Warren A I."/>
            <person name="Byers J.R.P. K."/>
            <person name="Montejo-Kovacevich G."/>
            <person name="Yen C E."/>
        </authorList>
    </citation>
    <scope>NUCLEOTIDE SEQUENCE [LARGE SCALE GENOMIC DNA]</scope>
</reference>
<dbReference type="AlphaFoldDB" id="A0A8S1AQK8"/>
<dbReference type="GO" id="GO:0009887">
    <property type="term" value="P:animal organ morphogenesis"/>
    <property type="evidence" value="ECO:0007669"/>
    <property type="project" value="TreeGrafter"/>
</dbReference>
<dbReference type="GO" id="GO:0016358">
    <property type="term" value="P:dendrite development"/>
    <property type="evidence" value="ECO:0007669"/>
    <property type="project" value="TreeGrafter"/>
</dbReference>